<dbReference type="Proteomes" id="UP000199627">
    <property type="component" value="Unassembled WGS sequence"/>
</dbReference>
<dbReference type="EMBL" id="FNKL01000003">
    <property type="protein sequence ID" value="SDQ77530.1"/>
    <property type="molecule type" value="Genomic_DNA"/>
</dbReference>
<organism evidence="1 2">
    <name type="scientific">Chryseobacterium soldanellicola</name>
    <dbReference type="NCBI Taxonomy" id="311333"/>
    <lineage>
        <taxon>Bacteria</taxon>
        <taxon>Pseudomonadati</taxon>
        <taxon>Bacteroidota</taxon>
        <taxon>Flavobacteriia</taxon>
        <taxon>Flavobacteriales</taxon>
        <taxon>Weeksellaceae</taxon>
        <taxon>Chryseobacterium group</taxon>
        <taxon>Chryseobacterium</taxon>
    </lineage>
</organism>
<reference evidence="2" key="1">
    <citation type="submission" date="2016-10" db="EMBL/GenBank/DDBJ databases">
        <authorList>
            <person name="Varghese N."/>
            <person name="Submissions S."/>
        </authorList>
    </citation>
    <scope>NUCLEOTIDE SEQUENCE [LARGE SCALE GENOMIC DNA]</scope>
    <source>
        <strain evidence="2">DSM 17072</strain>
    </source>
</reference>
<accession>A0A1H1DMC1</accession>
<protein>
    <submittedName>
        <fullName evidence="1">Uncharacterized protein</fullName>
    </submittedName>
</protein>
<proteinExistence type="predicted"/>
<evidence type="ECO:0000313" key="2">
    <source>
        <dbReference type="Proteomes" id="UP000199627"/>
    </source>
</evidence>
<name>A0A1H1DMC1_9FLAO</name>
<gene>
    <name evidence="1" type="ORF">SAMN05421664_2546</name>
</gene>
<evidence type="ECO:0000313" key="1">
    <source>
        <dbReference type="EMBL" id="SDQ77530.1"/>
    </source>
</evidence>
<keyword evidence="2" id="KW-1185">Reference proteome</keyword>
<dbReference type="AlphaFoldDB" id="A0A1H1DMC1"/>
<sequence length="101" mass="11689">MRCVVLFFLTLLMVRKKNGKNYCYKISFHFKFILSLKKLNSVNYSMLLFLTVLIFSSKKIYKDLTKAETVSSKVVLFIVEGISSLRIIIIEINPCTAENRA</sequence>